<dbReference type="EMBL" id="CP018145">
    <property type="protein sequence ID" value="ASJ54229.1"/>
    <property type="molecule type" value="Genomic_DNA"/>
</dbReference>
<accession>A0A220MHI9</accession>
<organism evidence="1 2">
    <name type="scientific">Brevibacillus formosus</name>
    <dbReference type="NCBI Taxonomy" id="54913"/>
    <lineage>
        <taxon>Bacteria</taxon>
        <taxon>Bacillati</taxon>
        <taxon>Bacillota</taxon>
        <taxon>Bacilli</taxon>
        <taxon>Bacillales</taxon>
        <taxon>Paenibacillaceae</taxon>
        <taxon>Brevibacillus</taxon>
    </lineage>
</organism>
<reference evidence="1 2" key="1">
    <citation type="submission" date="2016-11" db="EMBL/GenBank/DDBJ databases">
        <authorList>
            <person name="Jaros S."/>
            <person name="Januszkiewicz K."/>
            <person name="Wedrychowicz H."/>
        </authorList>
    </citation>
    <scope>NUCLEOTIDE SEQUENCE [LARGE SCALE GENOMIC DNA]</scope>
    <source>
        <strain evidence="1 2">NF2</strain>
    </source>
</reference>
<proteinExistence type="predicted"/>
<dbReference type="Proteomes" id="UP000197781">
    <property type="component" value="Chromosome"/>
</dbReference>
<gene>
    <name evidence="1" type="ORF">BP422_12125</name>
</gene>
<protein>
    <submittedName>
        <fullName evidence="1">Uncharacterized protein</fullName>
    </submittedName>
</protein>
<dbReference type="KEGG" id="bfm:BP422_12125"/>
<dbReference type="AlphaFoldDB" id="A0A220MHI9"/>
<evidence type="ECO:0000313" key="2">
    <source>
        <dbReference type="Proteomes" id="UP000197781"/>
    </source>
</evidence>
<sequence>MKIFRRLVSAIVQPEQHTIRFFGTKWNSLLSIQFLRGQTLGKQGLYFHSGFAELYIGRLKIRYYNKK</sequence>
<name>A0A220MHI9_9BACL</name>
<evidence type="ECO:0000313" key="1">
    <source>
        <dbReference type="EMBL" id="ASJ54229.1"/>
    </source>
</evidence>